<name>A0A6A5YRF6_9PLEO</name>
<evidence type="ECO:0000313" key="2">
    <source>
        <dbReference type="EMBL" id="KAF2109610.1"/>
    </source>
</evidence>
<dbReference type="Pfam" id="PF18648">
    <property type="entry name" value="ADPRTs_Tse2"/>
    <property type="match status" value="1"/>
</dbReference>
<gene>
    <name evidence="2" type="ORF">BDV96DRAFT_624343</name>
</gene>
<keyword evidence="3" id="KW-1185">Reference proteome</keyword>
<evidence type="ECO:0000313" key="3">
    <source>
        <dbReference type="Proteomes" id="UP000799770"/>
    </source>
</evidence>
<dbReference type="OrthoDB" id="10266325at2759"/>
<feature type="domain" description="Tse2 ADP-ribosyltransferase toxin" evidence="1">
    <location>
        <begin position="40"/>
        <end position="183"/>
    </location>
</feature>
<dbReference type="Proteomes" id="UP000799770">
    <property type="component" value="Unassembled WGS sequence"/>
</dbReference>
<proteinExistence type="predicted"/>
<dbReference type="AlphaFoldDB" id="A0A6A5YRF6"/>
<dbReference type="EMBL" id="ML977341">
    <property type="protein sequence ID" value="KAF2109610.1"/>
    <property type="molecule type" value="Genomic_DNA"/>
</dbReference>
<accession>A0A6A5YRF6</accession>
<dbReference type="InterPro" id="IPR041018">
    <property type="entry name" value="ADPRTs_Tse2"/>
</dbReference>
<reference evidence="2" key="1">
    <citation type="journal article" date="2020" name="Stud. Mycol.">
        <title>101 Dothideomycetes genomes: a test case for predicting lifestyles and emergence of pathogens.</title>
        <authorList>
            <person name="Haridas S."/>
            <person name="Albert R."/>
            <person name="Binder M."/>
            <person name="Bloem J."/>
            <person name="Labutti K."/>
            <person name="Salamov A."/>
            <person name="Andreopoulos B."/>
            <person name="Baker S."/>
            <person name="Barry K."/>
            <person name="Bills G."/>
            <person name="Bluhm B."/>
            <person name="Cannon C."/>
            <person name="Castanera R."/>
            <person name="Culley D."/>
            <person name="Daum C."/>
            <person name="Ezra D."/>
            <person name="Gonzalez J."/>
            <person name="Henrissat B."/>
            <person name="Kuo A."/>
            <person name="Liang C."/>
            <person name="Lipzen A."/>
            <person name="Lutzoni F."/>
            <person name="Magnuson J."/>
            <person name="Mondo S."/>
            <person name="Nolan M."/>
            <person name="Ohm R."/>
            <person name="Pangilinan J."/>
            <person name="Park H.-J."/>
            <person name="Ramirez L."/>
            <person name="Alfaro M."/>
            <person name="Sun H."/>
            <person name="Tritt A."/>
            <person name="Yoshinaga Y."/>
            <person name="Zwiers L.-H."/>
            <person name="Turgeon B."/>
            <person name="Goodwin S."/>
            <person name="Spatafora J."/>
            <person name="Crous P."/>
            <person name="Grigoriev I."/>
        </authorList>
    </citation>
    <scope>NUCLEOTIDE SEQUENCE</scope>
    <source>
        <strain evidence="2">CBS 627.86</strain>
    </source>
</reference>
<evidence type="ECO:0000259" key="1">
    <source>
        <dbReference type="Pfam" id="PF18648"/>
    </source>
</evidence>
<sequence length="204" mass="23634">MFKSIARSVPSYANSSFAYGARLSRLRCYAISSHSKFPATLLRINAGEAFKQFWFESESQNDQLRNYRIFGVPKDGPEDIQPWMDCLGLDRASLMPNIFLTQEIFRRATEHHLEDVEIGASVPRPFIFTIPKGTPLPTNLVLLRENQSQFSLRPSLPMPSDALHRTLDEFFATYADIRDVYEWLIDHKWEDAVAESNEREWMAR</sequence>
<protein>
    <recommendedName>
        <fullName evidence="1">Tse2 ADP-ribosyltransferase toxin domain-containing protein</fullName>
    </recommendedName>
</protein>
<organism evidence="2 3">
    <name type="scientific">Lophiotrema nucula</name>
    <dbReference type="NCBI Taxonomy" id="690887"/>
    <lineage>
        <taxon>Eukaryota</taxon>
        <taxon>Fungi</taxon>
        <taxon>Dikarya</taxon>
        <taxon>Ascomycota</taxon>
        <taxon>Pezizomycotina</taxon>
        <taxon>Dothideomycetes</taxon>
        <taxon>Pleosporomycetidae</taxon>
        <taxon>Pleosporales</taxon>
        <taxon>Lophiotremataceae</taxon>
        <taxon>Lophiotrema</taxon>
    </lineage>
</organism>